<keyword evidence="4" id="KW-1185">Reference proteome</keyword>
<dbReference type="Gene3D" id="1.20.1260.10">
    <property type="match status" value="1"/>
</dbReference>
<evidence type="ECO:0000313" key="4">
    <source>
        <dbReference type="Proteomes" id="UP000028181"/>
    </source>
</evidence>
<dbReference type="InterPro" id="IPR025419">
    <property type="entry name" value="DUF4142"/>
</dbReference>
<evidence type="ECO:0000256" key="1">
    <source>
        <dbReference type="SAM" id="SignalP"/>
    </source>
</evidence>
<keyword evidence="3" id="KW-0614">Plasmid</keyword>
<feature type="chain" id="PRO_5001653458" evidence="1">
    <location>
        <begin position="22"/>
        <end position="163"/>
    </location>
</feature>
<accession>A0A068T0B0</accession>
<evidence type="ECO:0000313" key="3">
    <source>
        <dbReference type="EMBL" id="CDN51549.1"/>
    </source>
</evidence>
<name>A0A068T0B0_NEOGA</name>
<dbReference type="KEGG" id="ngg:RG540_PA08730"/>
<keyword evidence="1" id="KW-0732">Signal</keyword>
<dbReference type="AlphaFoldDB" id="A0A068T0B0"/>
<reference evidence="4" key="1">
    <citation type="journal article" date="2014" name="BMC Genomics">
        <title>Genome sequencing of two Neorhizobium galegae strains reveals a noeT gene responsible for the unusual acetylation of the nodulation factors.</title>
        <authorList>
            <person name="Osterman J."/>
            <person name="Marsh J."/>
            <person name="Laine P.K."/>
            <person name="Zeng Z."/>
            <person name="Alatalo E."/>
            <person name="Sullivan J.T."/>
            <person name="Young J.P."/>
            <person name="Thomas-Oates J."/>
            <person name="Paulin L."/>
            <person name="Lindstrom K."/>
        </authorList>
    </citation>
    <scope>NUCLEOTIDE SEQUENCE [LARGE SCALE GENOMIC DNA]</scope>
    <source>
        <strain evidence="4">HAMBI 540</strain>
    </source>
</reference>
<dbReference type="PANTHER" id="PTHR38593">
    <property type="entry name" value="BLR2558 PROTEIN"/>
    <property type="match status" value="1"/>
</dbReference>
<sequence length="163" mass="17593">MPYKFMFAGLILAIGCTTAAAAVAKSDKEFLSDAIKTDNSEIRLGDLATKKGGSDGVRSFAQTLIDDHRRAKDDATALATDLDVKITGIVTTEAQNEIEKLQSLSGPEFDKEFVNYMVSAHEKNISEFGEKAAEGGRPVPELAKKTLPTLQRHLQLAQSLSGH</sequence>
<organism evidence="3 4">
    <name type="scientific">Neorhizobium galegae bv. orientalis str. HAMBI 540</name>
    <dbReference type="NCBI Taxonomy" id="1028800"/>
    <lineage>
        <taxon>Bacteria</taxon>
        <taxon>Pseudomonadati</taxon>
        <taxon>Pseudomonadota</taxon>
        <taxon>Alphaproteobacteria</taxon>
        <taxon>Hyphomicrobiales</taxon>
        <taxon>Rhizobiaceae</taxon>
        <taxon>Rhizobium/Agrobacterium group</taxon>
        <taxon>Neorhizobium</taxon>
    </lineage>
</organism>
<dbReference type="Proteomes" id="UP000028181">
    <property type="component" value="Plasmid pHAMBI540a"/>
</dbReference>
<dbReference type="EMBL" id="HG938354">
    <property type="protein sequence ID" value="CDN51549.1"/>
    <property type="molecule type" value="Genomic_DNA"/>
</dbReference>
<dbReference type="PANTHER" id="PTHR38593:SF1">
    <property type="entry name" value="BLR2558 PROTEIN"/>
    <property type="match status" value="1"/>
</dbReference>
<dbReference type="eggNOG" id="COG3652">
    <property type="taxonomic scope" value="Bacteria"/>
</dbReference>
<feature type="domain" description="DUF4142" evidence="2">
    <location>
        <begin position="26"/>
        <end position="160"/>
    </location>
</feature>
<dbReference type="PROSITE" id="PS51257">
    <property type="entry name" value="PROKAR_LIPOPROTEIN"/>
    <property type="match status" value="1"/>
</dbReference>
<dbReference type="InterPro" id="IPR012347">
    <property type="entry name" value="Ferritin-like"/>
</dbReference>
<proteinExistence type="predicted"/>
<feature type="signal peptide" evidence="1">
    <location>
        <begin position="1"/>
        <end position="21"/>
    </location>
</feature>
<dbReference type="Pfam" id="PF13628">
    <property type="entry name" value="DUF4142"/>
    <property type="match status" value="1"/>
</dbReference>
<dbReference type="PATRIC" id="fig|1028800.3.peg.5500"/>
<gene>
    <name evidence="3" type="ORF">RG540_PA08730</name>
</gene>
<protein>
    <submittedName>
        <fullName evidence="3">Putative outer membrane protein</fullName>
    </submittedName>
</protein>
<evidence type="ECO:0000259" key="2">
    <source>
        <dbReference type="Pfam" id="PF13628"/>
    </source>
</evidence>
<dbReference type="HOGENOM" id="CLU_079636_6_3_5"/>
<geneLocation type="plasmid" evidence="4">
    <name>II</name>
</geneLocation>